<name>A0A3B0K0S1_DROGU</name>
<dbReference type="EMBL" id="OUUW01000013">
    <property type="protein sequence ID" value="SPP87907.1"/>
    <property type="molecule type" value="Genomic_DNA"/>
</dbReference>
<dbReference type="OrthoDB" id="7827603at2759"/>
<keyword evidence="1" id="KW-0732">Signal</keyword>
<dbReference type="Proteomes" id="UP000268350">
    <property type="component" value="Unassembled WGS sequence"/>
</dbReference>
<accession>A0A3B0K0S1</accession>
<reference evidence="3" key="1">
    <citation type="submission" date="2018-01" db="EMBL/GenBank/DDBJ databases">
        <authorList>
            <person name="Alioto T."/>
            <person name="Alioto T."/>
        </authorList>
    </citation>
    <scope>NUCLEOTIDE SEQUENCE [LARGE SCALE GENOMIC DNA]</scope>
</reference>
<evidence type="ECO:0000313" key="2">
    <source>
        <dbReference type="EMBL" id="SPP87907.1"/>
    </source>
</evidence>
<feature type="chain" id="PRO_5017248925" evidence="1">
    <location>
        <begin position="22"/>
        <end position="124"/>
    </location>
</feature>
<protein>
    <submittedName>
        <fullName evidence="2">Uncharacterized protein</fullName>
    </submittedName>
</protein>
<dbReference type="AlphaFoldDB" id="A0A3B0K0S1"/>
<keyword evidence="3" id="KW-1185">Reference proteome</keyword>
<evidence type="ECO:0000313" key="3">
    <source>
        <dbReference type="Proteomes" id="UP000268350"/>
    </source>
</evidence>
<organism evidence="2 3">
    <name type="scientific">Drosophila guanche</name>
    <name type="common">Fruit fly</name>
    <dbReference type="NCBI Taxonomy" id="7266"/>
    <lineage>
        <taxon>Eukaryota</taxon>
        <taxon>Metazoa</taxon>
        <taxon>Ecdysozoa</taxon>
        <taxon>Arthropoda</taxon>
        <taxon>Hexapoda</taxon>
        <taxon>Insecta</taxon>
        <taxon>Pterygota</taxon>
        <taxon>Neoptera</taxon>
        <taxon>Endopterygota</taxon>
        <taxon>Diptera</taxon>
        <taxon>Brachycera</taxon>
        <taxon>Muscomorpha</taxon>
        <taxon>Ephydroidea</taxon>
        <taxon>Drosophilidae</taxon>
        <taxon>Drosophila</taxon>
        <taxon>Sophophora</taxon>
    </lineage>
</organism>
<gene>
    <name evidence="2" type="ORF">DGUA_6G015702</name>
</gene>
<feature type="signal peptide" evidence="1">
    <location>
        <begin position="1"/>
        <end position="21"/>
    </location>
</feature>
<proteinExistence type="predicted"/>
<sequence length="124" mass="14492">MHRLPMILVPLLLWQFSGSLAGFFDGLQRPVEITTVSQYLPGPVRLQRTAGRTRRTMSIDQENATFNGKMVDNYCCFWVYQKHPEIPTNWEHRAEYPFDFVLNGIFVKNDRNYTGPKAVKKRLN</sequence>
<evidence type="ECO:0000256" key="1">
    <source>
        <dbReference type="SAM" id="SignalP"/>
    </source>
</evidence>
<dbReference type="OMA" id="CFWVYQK"/>